<evidence type="ECO:0000313" key="2">
    <source>
        <dbReference type="EMBL" id="BES96028.1"/>
    </source>
</evidence>
<keyword evidence="3" id="KW-1185">Reference proteome</keyword>
<evidence type="ECO:0000313" key="3">
    <source>
        <dbReference type="Proteomes" id="UP001307889"/>
    </source>
</evidence>
<dbReference type="EMBL" id="AP028914">
    <property type="protein sequence ID" value="BES96028.1"/>
    <property type="molecule type" value="Genomic_DNA"/>
</dbReference>
<proteinExistence type="predicted"/>
<reference evidence="2 3" key="1">
    <citation type="submission" date="2023-09" db="EMBL/GenBank/DDBJ databases">
        <title>Nesidiocoris tenuis whole genome shotgun sequence.</title>
        <authorList>
            <person name="Shibata T."/>
            <person name="Shimoda M."/>
            <person name="Kobayashi T."/>
            <person name="Uehara T."/>
        </authorList>
    </citation>
    <scope>NUCLEOTIDE SEQUENCE [LARGE SCALE GENOMIC DNA]</scope>
    <source>
        <strain evidence="2 3">Japan</strain>
    </source>
</reference>
<accession>A0ABN7AV16</accession>
<feature type="chain" id="PRO_5046176567" description="Peptidase S1 domain-containing protein" evidence="1">
    <location>
        <begin position="24"/>
        <end position="122"/>
    </location>
</feature>
<protein>
    <recommendedName>
        <fullName evidence="4">Peptidase S1 domain-containing protein</fullName>
    </recommendedName>
</protein>
<keyword evidence="1" id="KW-0732">Signal</keyword>
<dbReference type="Proteomes" id="UP001307889">
    <property type="component" value="Chromosome 6"/>
</dbReference>
<evidence type="ECO:0008006" key="4">
    <source>
        <dbReference type="Google" id="ProtNLM"/>
    </source>
</evidence>
<name>A0ABN7AV16_9HEMI</name>
<sequence>MFPIGTILIAQIAILLHPASVRTAVTPANELDALSDWDMNTKKIPEQQVEEMPTVGYQRKLNPGCIASTLPPYPFVVEIWNKNTKSFITGGTILTPNHVIAKCSRVASFYYTNETYFRQNFV</sequence>
<organism evidence="2 3">
    <name type="scientific">Nesidiocoris tenuis</name>
    <dbReference type="NCBI Taxonomy" id="355587"/>
    <lineage>
        <taxon>Eukaryota</taxon>
        <taxon>Metazoa</taxon>
        <taxon>Ecdysozoa</taxon>
        <taxon>Arthropoda</taxon>
        <taxon>Hexapoda</taxon>
        <taxon>Insecta</taxon>
        <taxon>Pterygota</taxon>
        <taxon>Neoptera</taxon>
        <taxon>Paraneoptera</taxon>
        <taxon>Hemiptera</taxon>
        <taxon>Heteroptera</taxon>
        <taxon>Panheteroptera</taxon>
        <taxon>Cimicomorpha</taxon>
        <taxon>Miridae</taxon>
        <taxon>Dicyphina</taxon>
        <taxon>Nesidiocoris</taxon>
    </lineage>
</organism>
<gene>
    <name evidence="2" type="ORF">NTJ_08838</name>
</gene>
<feature type="signal peptide" evidence="1">
    <location>
        <begin position="1"/>
        <end position="23"/>
    </location>
</feature>
<evidence type="ECO:0000256" key="1">
    <source>
        <dbReference type="SAM" id="SignalP"/>
    </source>
</evidence>